<feature type="signal peptide" evidence="1">
    <location>
        <begin position="1"/>
        <end position="24"/>
    </location>
</feature>
<sequence>MHHHSNRFHTMIMLTNAMTIRASSMPVCLRFVAAVAAMKHANAAWKIPAVAVPEFLEGDCQFREAIIPINLSFTTFIC</sequence>
<dbReference type="Proteomes" id="UP000026915">
    <property type="component" value="Chromosome 6"/>
</dbReference>
<dbReference type="Gramene" id="EOY26653">
    <property type="protein sequence ID" value="EOY26653"/>
    <property type="gene ID" value="TCM_028595"/>
</dbReference>
<keyword evidence="3" id="KW-1185">Reference proteome</keyword>
<organism evidence="2 3">
    <name type="scientific">Theobroma cacao</name>
    <name type="common">Cacao</name>
    <name type="synonym">Cocoa</name>
    <dbReference type="NCBI Taxonomy" id="3641"/>
    <lineage>
        <taxon>Eukaryota</taxon>
        <taxon>Viridiplantae</taxon>
        <taxon>Streptophyta</taxon>
        <taxon>Embryophyta</taxon>
        <taxon>Tracheophyta</taxon>
        <taxon>Spermatophyta</taxon>
        <taxon>Magnoliopsida</taxon>
        <taxon>eudicotyledons</taxon>
        <taxon>Gunneridae</taxon>
        <taxon>Pentapetalae</taxon>
        <taxon>rosids</taxon>
        <taxon>malvids</taxon>
        <taxon>Malvales</taxon>
        <taxon>Malvaceae</taxon>
        <taxon>Byttnerioideae</taxon>
        <taxon>Theobroma</taxon>
    </lineage>
</organism>
<keyword evidence="1" id="KW-0732">Signal</keyword>
<accession>A0A061GBB0</accession>
<evidence type="ECO:0000256" key="1">
    <source>
        <dbReference type="SAM" id="SignalP"/>
    </source>
</evidence>
<evidence type="ECO:0000313" key="2">
    <source>
        <dbReference type="EMBL" id="EOY26653.1"/>
    </source>
</evidence>
<dbReference type="AlphaFoldDB" id="A0A061GBB0"/>
<dbReference type="InParanoid" id="A0A061GBB0"/>
<reference evidence="2 3" key="1">
    <citation type="journal article" date="2013" name="Genome Biol.">
        <title>The genome sequence of the most widely cultivated cacao type and its use to identify candidate genes regulating pod color.</title>
        <authorList>
            <person name="Motamayor J.C."/>
            <person name="Mockaitis K."/>
            <person name="Schmutz J."/>
            <person name="Haiminen N."/>
            <person name="Iii D.L."/>
            <person name="Cornejo O."/>
            <person name="Findley S.D."/>
            <person name="Zheng P."/>
            <person name="Utro F."/>
            <person name="Royaert S."/>
            <person name="Saski C."/>
            <person name="Jenkins J."/>
            <person name="Podicheti R."/>
            <person name="Zhao M."/>
            <person name="Scheffler B.E."/>
            <person name="Stack J.C."/>
            <person name="Feltus F.A."/>
            <person name="Mustiga G.M."/>
            <person name="Amores F."/>
            <person name="Phillips W."/>
            <person name="Marelli J.P."/>
            <person name="May G.D."/>
            <person name="Shapiro H."/>
            <person name="Ma J."/>
            <person name="Bustamante C.D."/>
            <person name="Schnell R.J."/>
            <person name="Main D."/>
            <person name="Gilbert D."/>
            <person name="Parida L."/>
            <person name="Kuhn D.N."/>
        </authorList>
    </citation>
    <scope>NUCLEOTIDE SEQUENCE [LARGE SCALE GENOMIC DNA]</scope>
    <source>
        <strain evidence="3">cv. Matina 1-6</strain>
    </source>
</reference>
<proteinExistence type="predicted"/>
<dbReference type="HOGENOM" id="CLU_2626950_0_0_1"/>
<gene>
    <name evidence="2" type="ORF">TCM_028595</name>
</gene>
<evidence type="ECO:0008006" key="4">
    <source>
        <dbReference type="Google" id="ProtNLM"/>
    </source>
</evidence>
<protein>
    <recommendedName>
        <fullName evidence="4">Secreted protein</fullName>
    </recommendedName>
</protein>
<feature type="chain" id="PRO_5001599008" description="Secreted protein" evidence="1">
    <location>
        <begin position="25"/>
        <end position="78"/>
    </location>
</feature>
<evidence type="ECO:0000313" key="3">
    <source>
        <dbReference type="Proteomes" id="UP000026915"/>
    </source>
</evidence>
<dbReference type="EMBL" id="CM001884">
    <property type="protein sequence ID" value="EOY26653.1"/>
    <property type="molecule type" value="Genomic_DNA"/>
</dbReference>
<name>A0A061GBB0_THECC</name>